<accession>A0A934RA12</accession>
<organism evidence="2 3">
    <name type="scientific">Haloferula rosea</name>
    <dbReference type="NCBI Taxonomy" id="490093"/>
    <lineage>
        <taxon>Bacteria</taxon>
        <taxon>Pseudomonadati</taxon>
        <taxon>Verrucomicrobiota</taxon>
        <taxon>Verrucomicrobiia</taxon>
        <taxon>Verrucomicrobiales</taxon>
        <taxon>Verrucomicrobiaceae</taxon>
        <taxon>Haloferula</taxon>
    </lineage>
</organism>
<evidence type="ECO:0000313" key="2">
    <source>
        <dbReference type="EMBL" id="MBK1827167.1"/>
    </source>
</evidence>
<dbReference type="RefSeq" id="WP_234044610.1">
    <property type="nucleotide sequence ID" value="NZ_JAENII010000005.1"/>
</dbReference>
<feature type="region of interest" description="Disordered" evidence="1">
    <location>
        <begin position="1"/>
        <end position="24"/>
    </location>
</feature>
<comment type="caution">
    <text evidence="2">The sequence shown here is derived from an EMBL/GenBank/DDBJ whole genome shotgun (WGS) entry which is preliminary data.</text>
</comment>
<keyword evidence="3" id="KW-1185">Reference proteome</keyword>
<dbReference type="EMBL" id="JAENII010000005">
    <property type="protein sequence ID" value="MBK1827167.1"/>
    <property type="molecule type" value="Genomic_DNA"/>
</dbReference>
<evidence type="ECO:0000313" key="3">
    <source>
        <dbReference type="Proteomes" id="UP000658278"/>
    </source>
</evidence>
<sequence>MPVEGRRSPDSPPNPRPQTPELPVDYTDADLAEALAPLIPNATSANAFPEDFEAALRSAMRRTLAQHTGSPFDPPDFFQRTAWRFGALLSSRTYEEIVEQKTGRFRIEELYLLESDRLSMISFASVDPARHVNPHKVHSTIARISDRIRSEAAPTEMDFGKGLRVILRQLDDLMLAAVVRGTPDRLVESDLDYALRRIQQYHGSEISSGAPLLTEIQPLLEECLLIHSPLAPTSR</sequence>
<feature type="compositionally biased region" description="Pro residues" evidence="1">
    <location>
        <begin position="10"/>
        <end position="20"/>
    </location>
</feature>
<gene>
    <name evidence="2" type="ORF">JIN81_09050</name>
</gene>
<name>A0A934RA12_9BACT</name>
<protein>
    <submittedName>
        <fullName evidence="2">Uncharacterized protein</fullName>
    </submittedName>
</protein>
<evidence type="ECO:0000256" key="1">
    <source>
        <dbReference type="SAM" id="MobiDB-lite"/>
    </source>
</evidence>
<proteinExistence type="predicted"/>
<dbReference type="Proteomes" id="UP000658278">
    <property type="component" value="Unassembled WGS sequence"/>
</dbReference>
<reference evidence="2" key="1">
    <citation type="submission" date="2021-01" db="EMBL/GenBank/DDBJ databases">
        <title>Modified the classification status of verrucomicrobia.</title>
        <authorList>
            <person name="Feng X."/>
        </authorList>
    </citation>
    <scope>NUCLEOTIDE SEQUENCE</scope>
    <source>
        <strain evidence="2">KCTC 22201</strain>
    </source>
</reference>
<dbReference type="AlphaFoldDB" id="A0A934RA12"/>